<keyword evidence="1" id="KW-0812">Transmembrane</keyword>
<evidence type="ECO:0000313" key="2">
    <source>
        <dbReference type="EMBL" id="CAG6744953.1"/>
    </source>
</evidence>
<reference evidence="2" key="1">
    <citation type="submission" date="2021-05" db="EMBL/GenBank/DDBJ databases">
        <authorList>
            <person name="Alioto T."/>
            <person name="Alioto T."/>
            <person name="Gomez Garrido J."/>
        </authorList>
    </citation>
    <scope>NUCLEOTIDE SEQUENCE</scope>
</reference>
<keyword evidence="1" id="KW-0472">Membrane</keyword>
<dbReference type="AlphaFoldDB" id="A0A8D8ZC07"/>
<proteinExistence type="predicted"/>
<sequence>MIFFFSFSFFYCLDLSSILLQVVCVLSAICFSPLNITFEISREDSCLSLALSRLSFSSLSFYLFPPLLRFCVNICSSRYLSVFLAIFAVLFLSFSFSCFPTYKRLFSASGPTTSRLAHA</sequence>
<protein>
    <submittedName>
        <fullName evidence="2">Uncharacterized protein</fullName>
    </submittedName>
</protein>
<feature type="transmembrane region" description="Helical" evidence="1">
    <location>
        <begin position="15"/>
        <end position="34"/>
    </location>
</feature>
<organism evidence="2">
    <name type="scientific">Cacopsylla melanoneura</name>
    <dbReference type="NCBI Taxonomy" id="428564"/>
    <lineage>
        <taxon>Eukaryota</taxon>
        <taxon>Metazoa</taxon>
        <taxon>Ecdysozoa</taxon>
        <taxon>Arthropoda</taxon>
        <taxon>Hexapoda</taxon>
        <taxon>Insecta</taxon>
        <taxon>Pterygota</taxon>
        <taxon>Neoptera</taxon>
        <taxon>Paraneoptera</taxon>
        <taxon>Hemiptera</taxon>
        <taxon>Sternorrhyncha</taxon>
        <taxon>Psylloidea</taxon>
        <taxon>Psyllidae</taxon>
        <taxon>Psyllinae</taxon>
        <taxon>Cacopsylla</taxon>
    </lineage>
</organism>
<dbReference type="EMBL" id="HBUF01479957">
    <property type="protein sequence ID" value="CAG6744953.1"/>
    <property type="molecule type" value="Transcribed_RNA"/>
</dbReference>
<feature type="transmembrane region" description="Helical" evidence="1">
    <location>
        <begin position="79"/>
        <end position="99"/>
    </location>
</feature>
<keyword evidence="1" id="KW-1133">Transmembrane helix</keyword>
<feature type="transmembrane region" description="Helical" evidence="1">
    <location>
        <begin position="46"/>
        <end position="64"/>
    </location>
</feature>
<name>A0A8D8ZC07_9HEMI</name>
<evidence type="ECO:0000256" key="1">
    <source>
        <dbReference type="SAM" id="Phobius"/>
    </source>
</evidence>
<accession>A0A8D8ZC07</accession>